<comment type="similarity">
    <text evidence="2">Belongs to the short-chain dehydrogenases/reductases (SDR) family.</text>
</comment>
<comment type="caution">
    <text evidence="6">The sequence shown here is derived from an EMBL/GenBank/DDBJ whole genome shotgun (WGS) entry which is preliminary data.</text>
</comment>
<evidence type="ECO:0000256" key="3">
    <source>
        <dbReference type="ARBA" id="ARBA00022490"/>
    </source>
</evidence>
<keyword evidence="4" id="KW-0521">NADP</keyword>
<dbReference type="PANTHER" id="PTHR44085">
    <property type="entry name" value="SEPIAPTERIN REDUCTASE"/>
    <property type="match status" value="1"/>
</dbReference>
<dbReference type="InterPro" id="IPR051721">
    <property type="entry name" value="Biopterin_syn/organic_redct"/>
</dbReference>
<evidence type="ECO:0000313" key="6">
    <source>
        <dbReference type="EMBL" id="KGX86230.1"/>
    </source>
</evidence>
<gene>
    <name evidence="6" type="ORF">N784_05690</name>
</gene>
<dbReference type="STRING" id="1385512.N784_05690"/>
<dbReference type="PROSITE" id="PS00061">
    <property type="entry name" value="ADH_SHORT"/>
    <property type="match status" value="1"/>
</dbReference>
<protein>
    <submittedName>
        <fullName evidence="6">Short-chain dehydrogenase</fullName>
    </submittedName>
</protein>
<evidence type="ECO:0000256" key="1">
    <source>
        <dbReference type="ARBA" id="ARBA00004496"/>
    </source>
</evidence>
<dbReference type="InterPro" id="IPR036291">
    <property type="entry name" value="NAD(P)-bd_dom_sf"/>
</dbReference>
<dbReference type="PRINTS" id="PR00081">
    <property type="entry name" value="GDHRDH"/>
</dbReference>
<dbReference type="Gene3D" id="3.40.50.720">
    <property type="entry name" value="NAD(P)-binding Rossmann-like Domain"/>
    <property type="match status" value="1"/>
</dbReference>
<dbReference type="InterPro" id="IPR020904">
    <property type="entry name" value="Sc_DH/Rdtase_CS"/>
</dbReference>
<keyword evidence="7" id="KW-1185">Reference proteome</keyword>
<dbReference type="PANTHER" id="PTHR44085:SF2">
    <property type="entry name" value="SEPIAPTERIN REDUCTASE"/>
    <property type="match status" value="1"/>
</dbReference>
<accession>A0A0A5G566</accession>
<name>A0A0A5G566_9BACI</name>
<dbReference type="Pfam" id="PF00106">
    <property type="entry name" value="adh_short"/>
    <property type="match status" value="1"/>
</dbReference>
<evidence type="ECO:0000256" key="4">
    <source>
        <dbReference type="ARBA" id="ARBA00022857"/>
    </source>
</evidence>
<sequence>MKYAVVTGVSQGFGAAIAEQMMQAGMHVIGVSRTDNERLTNEAKKNDVTYSHHACDLSSVSQVEETLATVTNDLQKQQASSVIVIQNAGVIEPIDRVGALDTEQLIRHTHINYIAPMIITNGFFKALTTIPVTVVYITSGAAEKTYEGWSVYGSTKAGLNHFNRITGVELEAENSIHKSIAFSPSVMDTNMQDMIRSSSKDSFAAVEDFRELKRNGQLRDPRIVAQGLTKLVCNQAYENGRVYHITEFLNERGEVE</sequence>
<dbReference type="OrthoDB" id="9794387at2"/>
<organism evidence="6 7">
    <name type="scientific">Pontibacillus litoralis JSM 072002</name>
    <dbReference type="NCBI Taxonomy" id="1385512"/>
    <lineage>
        <taxon>Bacteria</taxon>
        <taxon>Bacillati</taxon>
        <taxon>Bacillota</taxon>
        <taxon>Bacilli</taxon>
        <taxon>Bacillales</taxon>
        <taxon>Bacillaceae</taxon>
        <taxon>Pontibacillus</taxon>
    </lineage>
</organism>
<dbReference type="GO" id="GO:0005737">
    <property type="term" value="C:cytoplasm"/>
    <property type="evidence" value="ECO:0007669"/>
    <property type="project" value="UniProtKB-SubCell"/>
</dbReference>
<dbReference type="GO" id="GO:0006729">
    <property type="term" value="P:tetrahydrobiopterin biosynthetic process"/>
    <property type="evidence" value="ECO:0007669"/>
    <property type="project" value="TreeGrafter"/>
</dbReference>
<dbReference type="SUPFAM" id="SSF51735">
    <property type="entry name" value="NAD(P)-binding Rossmann-fold domains"/>
    <property type="match status" value="1"/>
</dbReference>
<evidence type="ECO:0000256" key="5">
    <source>
        <dbReference type="ARBA" id="ARBA00023002"/>
    </source>
</evidence>
<dbReference type="eggNOG" id="COG1028">
    <property type="taxonomic scope" value="Bacteria"/>
</dbReference>
<evidence type="ECO:0000313" key="7">
    <source>
        <dbReference type="Proteomes" id="UP000030401"/>
    </source>
</evidence>
<dbReference type="AlphaFoldDB" id="A0A0A5G566"/>
<proteinExistence type="inferred from homology"/>
<dbReference type="GO" id="GO:0004757">
    <property type="term" value="F:sepiapterin reductase (NADP+) activity"/>
    <property type="evidence" value="ECO:0007669"/>
    <property type="project" value="TreeGrafter"/>
</dbReference>
<dbReference type="EMBL" id="AVPG01000015">
    <property type="protein sequence ID" value="KGX86230.1"/>
    <property type="molecule type" value="Genomic_DNA"/>
</dbReference>
<dbReference type="InterPro" id="IPR002347">
    <property type="entry name" value="SDR_fam"/>
</dbReference>
<evidence type="ECO:0000256" key="2">
    <source>
        <dbReference type="ARBA" id="ARBA00006484"/>
    </source>
</evidence>
<dbReference type="Proteomes" id="UP000030401">
    <property type="component" value="Unassembled WGS sequence"/>
</dbReference>
<dbReference type="NCBIfam" id="NF005381">
    <property type="entry name" value="PRK06924.1"/>
    <property type="match status" value="1"/>
</dbReference>
<reference evidence="6 7" key="1">
    <citation type="submission" date="2013-08" db="EMBL/GenBank/DDBJ databases">
        <authorList>
            <person name="Huang J."/>
            <person name="Wang G."/>
        </authorList>
    </citation>
    <scope>NUCLEOTIDE SEQUENCE [LARGE SCALE GENOMIC DNA]</scope>
    <source>
        <strain evidence="6 7">JSM 072002</strain>
    </source>
</reference>
<comment type="subcellular location">
    <subcellularLocation>
        <location evidence="1">Cytoplasm</location>
    </subcellularLocation>
</comment>
<keyword evidence="5" id="KW-0560">Oxidoreductase</keyword>
<keyword evidence="3" id="KW-0963">Cytoplasm</keyword>
<dbReference type="RefSeq" id="WP_036834724.1">
    <property type="nucleotide sequence ID" value="NZ_AVPG01000015.1"/>
</dbReference>